<dbReference type="InterPro" id="IPR034913">
    <property type="entry name" value="mS27/PTCD2"/>
</dbReference>
<dbReference type="Proteomes" id="UP000440578">
    <property type="component" value="Unassembled WGS sequence"/>
</dbReference>
<protein>
    <submittedName>
        <fullName evidence="4">28S ribosomal protein S27, mitochondrial</fullName>
    </submittedName>
</protein>
<dbReference type="GO" id="GO:0005739">
    <property type="term" value="C:mitochondrion"/>
    <property type="evidence" value="ECO:0007669"/>
    <property type="project" value="UniProtKB-SubCell"/>
</dbReference>
<keyword evidence="5" id="KW-1185">Reference proteome</keyword>
<organism evidence="4 5">
    <name type="scientific">Amphibalanus amphitrite</name>
    <name type="common">Striped barnacle</name>
    <name type="synonym">Balanus amphitrite</name>
    <dbReference type="NCBI Taxonomy" id="1232801"/>
    <lineage>
        <taxon>Eukaryota</taxon>
        <taxon>Metazoa</taxon>
        <taxon>Ecdysozoa</taxon>
        <taxon>Arthropoda</taxon>
        <taxon>Crustacea</taxon>
        <taxon>Multicrustacea</taxon>
        <taxon>Cirripedia</taxon>
        <taxon>Thoracica</taxon>
        <taxon>Thoracicalcarea</taxon>
        <taxon>Balanomorpha</taxon>
        <taxon>Balanoidea</taxon>
        <taxon>Balanidae</taxon>
        <taxon>Amphibalaninae</taxon>
        <taxon>Amphibalanus</taxon>
    </lineage>
</organism>
<comment type="caution">
    <text evidence="4">The sequence shown here is derived from an EMBL/GenBank/DDBJ whole genome shotgun (WGS) entry which is preliminary data.</text>
</comment>
<sequence>METATSRLFSRHILKCCRRFSWSQGRRTFLSDAYKCQDLWDARTSLPIFKDLNMDKFYLAIDKNFQTKGKVLPVDIDIFAVNAVTDQQLDDLQDVLHRFRRTPLTTGALPSTGHALVRALLAAPDPERRQRLLDVLDDRMNYGVFLDTHTANMCMDTFLKEGNYRDAAKIATHLMLQEEWSDPINRALALYSCCAYIENPVPEPWRQPDPEEDPKAETEFIRVKYLRNEWNDAHFDLREWWELCGKTLAWVGASGDQLGDRSCQLLGWALWRQWDQLRQCCDRLQGSGGVCRDTLERVAGLLADAGDSCPDAAALSARVSALPAADAPLLETLRSAAESAVAEHEPAAVAQLRATYADWERRRLEALEQQRQAEERARRVQALEEKRQELRERERLLWFFDREEQLLAEVDRQWNRPQPPKPPHVQKLLRKKRPTQADYVPPHVQRTHNQ</sequence>
<evidence type="ECO:0000256" key="3">
    <source>
        <dbReference type="SAM" id="MobiDB-lite"/>
    </source>
</evidence>
<evidence type="ECO:0000256" key="1">
    <source>
        <dbReference type="ARBA" id="ARBA00004173"/>
    </source>
</evidence>
<feature type="region of interest" description="Disordered" evidence="3">
    <location>
        <begin position="411"/>
        <end position="450"/>
    </location>
</feature>
<dbReference type="InterPro" id="IPR019266">
    <property type="entry name" value="Ribosomal_mS27"/>
</dbReference>
<feature type="coiled-coil region" evidence="2">
    <location>
        <begin position="349"/>
        <end position="393"/>
    </location>
</feature>
<dbReference type="PANTHER" id="PTHR21393:SF0">
    <property type="entry name" value="SMALL RIBOSOMAL SUBUNIT PROTEIN MS27"/>
    <property type="match status" value="1"/>
</dbReference>
<dbReference type="Pfam" id="PF10037">
    <property type="entry name" value="MRP-S27"/>
    <property type="match status" value="1"/>
</dbReference>
<proteinExistence type="predicted"/>
<comment type="subcellular location">
    <subcellularLocation>
        <location evidence="1">Mitochondrion</location>
    </subcellularLocation>
</comment>
<dbReference type="EMBL" id="VIIS01000267">
    <property type="protein sequence ID" value="KAF0311084.1"/>
    <property type="molecule type" value="Genomic_DNA"/>
</dbReference>
<evidence type="ECO:0000313" key="5">
    <source>
        <dbReference type="Proteomes" id="UP000440578"/>
    </source>
</evidence>
<reference evidence="4 5" key="1">
    <citation type="submission" date="2019-07" db="EMBL/GenBank/DDBJ databases">
        <title>Draft genome assembly of a fouling barnacle, Amphibalanus amphitrite (Darwin, 1854): The first reference genome for Thecostraca.</title>
        <authorList>
            <person name="Kim W."/>
        </authorList>
    </citation>
    <scope>NUCLEOTIDE SEQUENCE [LARGE SCALE GENOMIC DNA]</scope>
    <source>
        <strain evidence="4">SNU_AA5</strain>
        <tissue evidence="4">Soma without cirri and trophi</tissue>
    </source>
</reference>
<dbReference type="GO" id="GO:0005840">
    <property type="term" value="C:ribosome"/>
    <property type="evidence" value="ECO:0007669"/>
    <property type="project" value="UniProtKB-KW"/>
</dbReference>
<evidence type="ECO:0000256" key="2">
    <source>
        <dbReference type="SAM" id="Coils"/>
    </source>
</evidence>
<accession>A0A6A4X514</accession>
<keyword evidence="2" id="KW-0175">Coiled coil</keyword>
<evidence type="ECO:0000313" key="4">
    <source>
        <dbReference type="EMBL" id="KAF0311084.1"/>
    </source>
</evidence>
<gene>
    <name evidence="4" type="primary">Mrps27_1</name>
    <name evidence="4" type="ORF">FJT64_018084</name>
</gene>
<dbReference type="OrthoDB" id="19830at2759"/>
<name>A0A6A4X514_AMPAM</name>
<dbReference type="AlphaFoldDB" id="A0A6A4X514"/>
<dbReference type="PANTHER" id="PTHR21393">
    <property type="entry name" value="MITOCHONDRIAL 28S RIBOSOMAL PROTEIN S27"/>
    <property type="match status" value="1"/>
</dbReference>
<keyword evidence="4" id="KW-0689">Ribosomal protein</keyword>
<keyword evidence="4" id="KW-0687">Ribonucleoprotein</keyword>